<gene>
    <name evidence="3" type="ORF">Xentx_03609</name>
</gene>
<dbReference type="GO" id="GO:0003676">
    <property type="term" value="F:nucleic acid binding"/>
    <property type="evidence" value="ECO:0007669"/>
    <property type="project" value="InterPro"/>
</dbReference>
<protein>
    <submittedName>
        <fullName evidence="3">Transposase</fullName>
    </submittedName>
</protein>
<dbReference type="EMBL" id="MKGR01000079">
    <property type="protein sequence ID" value="OKO99387.1"/>
    <property type="molecule type" value="Genomic_DNA"/>
</dbReference>
<dbReference type="InterPro" id="IPR009057">
    <property type="entry name" value="Homeodomain-like_sf"/>
</dbReference>
<organism evidence="3 4">
    <name type="scientific">Xenorhabdus thuongxuanensis</name>
    <dbReference type="NCBI Taxonomy" id="1873484"/>
    <lineage>
        <taxon>Bacteria</taxon>
        <taxon>Pseudomonadati</taxon>
        <taxon>Pseudomonadota</taxon>
        <taxon>Gammaproteobacteria</taxon>
        <taxon>Enterobacterales</taxon>
        <taxon>Morganellaceae</taxon>
        <taxon>Xenorhabdus</taxon>
    </lineage>
</organism>
<dbReference type="InterPro" id="IPR036397">
    <property type="entry name" value="RNaseH_sf"/>
</dbReference>
<dbReference type="PANTHER" id="PTHR46564:SF1">
    <property type="entry name" value="TRANSPOSASE"/>
    <property type="match status" value="1"/>
</dbReference>
<dbReference type="Proteomes" id="UP000186277">
    <property type="component" value="Unassembled WGS sequence"/>
</dbReference>
<dbReference type="AlphaFoldDB" id="A0A1Q5TGL4"/>
<dbReference type="Pfam" id="PF13384">
    <property type="entry name" value="HTH_23"/>
    <property type="match status" value="1"/>
</dbReference>
<keyword evidence="4" id="KW-1185">Reference proteome</keyword>
<feature type="domain" description="Winged helix-turn helix" evidence="2">
    <location>
        <begin position="103"/>
        <end position="161"/>
    </location>
</feature>
<dbReference type="InterPro" id="IPR025959">
    <property type="entry name" value="Winged_HTH_dom"/>
</dbReference>
<evidence type="ECO:0000313" key="3">
    <source>
        <dbReference type="EMBL" id="OKO99387.1"/>
    </source>
</evidence>
<name>A0A1Q5TGL4_9GAMM</name>
<dbReference type="InterPro" id="IPR038717">
    <property type="entry name" value="Tc1-like_DDE_dom"/>
</dbReference>
<dbReference type="InterPro" id="IPR047655">
    <property type="entry name" value="Transpos_IS630-like"/>
</dbReference>
<dbReference type="Pfam" id="PF13358">
    <property type="entry name" value="DDE_3"/>
    <property type="match status" value="1"/>
</dbReference>
<comment type="caution">
    <text evidence="3">The sequence shown here is derived from an EMBL/GenBank/DDBJ whole genome shotgun (WGS) entry which is preliminary data.</text>
</comment>
<feature type="domain" description="Tc1-like transposase DDE" evidence="1">
    <location>
        <begin position="176"/>
        <end position="317"/>
    </location>
</feature>
<dbReference type="Pfam" id="PF13592">
    <property type="entry name" value="HTH_33"/>
    <property type="match status" value="1"/>
</dbReference>
<dbReference type="Gene3D" id="3.30.420.10">
    <property type="entry name" value="Ribonuclease H-like superfamily/Ribonuclease H"/>
    <property type="match status" value="1"/>
</dbReference>
<sequence>MYHTDMKKDTRQLSPEIQQYNRQLVIRMYQEGVSRQTIAAALGINYNTICIWVRAWQIGGDEALVQGQRGRRIMEKRLLTPIQEEKLQQLLCDKSPPQMQLPFALWGRRAIQAVIWQMWRINVAERTLTDYLKRWGFTPQKPLKKAYEQNPKAVEQWQKETYPVIKKKAAEEGAEIWWGDETGIKNTCQHGRGFAPKGQTPVVDVSAKRFSLNMISAINNRGSVRFMLYRETMTARKLLHFFQRLIKEAGRKVYLILDNLRVHHAKIVTNWLEKHQGRIAVFYLPAYSPELNPDEYLNGDLKSALRHSSPARSQQELAGKVKSHLRKLQRRKAHVARFFHHPKIRYAA</sequence>
<evidence type="ECO:0000313" key="4">
    <source>
        <dbReference type="Proteomes" id="UP000186277"/>
    </source>
</evidence>
<dbReference type="PANTHER" id="PTHR46564">
    <property type="entry name" value="TRANSPOSASE"/>
    <property type="match status" value="1"/>
</dbReference>
<accession>A0A1Q5TGL4</accession>
<dbReference type="SUPFAM" id="SSF46689">
    <property type="entry name" value="Homeodomain-like"/>
    <property type="match status" value="1"/>
</dbReference>
<evidence type="ECO:0000259" key="1">
    <source>
        <dbReference type="Pfam" id="PF13358"/>
    </source>
</evidence>
<dbReference type="OrthoDB" id="129174at2"/>
<proteinExistence type="predicted"/>
<dbReference type="NCBIfam" id="NF033545">
    <property type="entry name" value="transpos_IS630"/>
    <property type="match status" value="1"/>
</dbReference>
<evidence type="ECO:0000259" key="2">
    <source>
        <dbReference type="Pfam" id="PF13592"/>
    </source>
</evidence>
<reference evidence="3 4" key="1">
    <citation type="submission" date="2016-09" db="EMBL/GenBank/DDBJ databases">
        <title>Xenorhabdus thuongxuanensis sp. nov. and Xenorhabdus eapokensis sp. nov., isolated from Steinernema species.</title>
        <authorList>
            <person name="Kaempfer P."/>
            <person name="Tobias N.J."/>
            <person name="Phan Ke L."/>
            <person name="Bode H.B."/>
            <person name="Glaeser S.P."/>
        </authorList>
    </citation>
    <scope>NUCLEOTIDE SEQUENCE [LARGE SCALE GENOMIC DNA]</scope>
    <source>
        <strain evidence="3 4">30TX1</strain>
    </source>
</reference>